<reference evidence="1" key="1">
    <citation type="submission" date="2019-10" db="EMBL/GenBank/DDBJ databases">
        <authorList>
            <consortium name="DOE Joint Genome Institute"/>
            <person name="Kuo A."/>
            <person name="Miyauchi S."/>
            <person name="Kiss E."/>
            <person name="Drula E."/>
            <person name="Kohler A."/>
            <person name="Sanchez-Garcia M."/>
            <person name="Andreopoulos B."/>
            <person name="Barry K.W."/>
            <person name="Bonito G."/>
            <person name="Buee M."/>
            <person name="Carver A."/>
            <person name="Chen C."/>
            <person name="Cichocki N."/>
            <person name="Clum A."/>
            <person name="Culley D."/>
            <person name="Crous P.W."/>
            <person name="Fauchery L."/>
            <person name="Girlanda M."/>
            <person name="Hayes R."/>
            <person name="Keri Z."/>
            <person name="Labutti K."/>
            <person name="Lipzen A."/>
            <person name="Lombard V."/>
            <person name="Magnuson J."/>
            <person name="Maillard F."/>
            <person name="Morin E."/>
            <person name="Murat C."/>
            <person name="Nolan M."/>
            <person name="Ohm R."/>
            <person name="Pangilinan J."/>
            <person name="Pereira M."/>
            <person name="Perotto S."/>
            <person name="Peter M."/>
            <person name="Riley R."/>
            <person name="Sitrit Y."/>
            <person name="Stielow B."/>
            <person name="Szollosi G."/>
            <person name="Zifcakova L."/>
            <person name="Stursova M."/>
            <person name="Spatafora J.W."/>
            <person name="Tedersoo L."/>
            <person name="Vaario L.-M."/>
            <person name="Yamada A."/>
            <person name="Yan M."/>
            <person name="Wang P."/>
            <person name="Xu J."/>
            <person name="Bruns T."/>
            <person name="Baldrian P."/>
            <person name="Vilgalys R."/>
            <person name="Henrissat B."/>
            <person name="Grigoriev I.V."/>
            <person name="Hibbett D."/>
            <person name="Nagy L.G."/>
            <person name="Martin F.M."/>
        </authorList>
    </citation>
    <scope>NUCLEOTIDE SEQUENCE</scope>
    <source>
        <strain evidence="1">P2</strain>
    </source>
</reference>
<evidence type="ECO:0000313" key="1">
    <source>
        <dbReference type="EMBL" id="KAF9646699.1"/>
    </source>
</evidence>
<reference evidence="1" key="2">
    <citation type="journal article" date="2020" name="Nat. Commun.">
        <title>Large-scale genome sequencing of mycorrhizal fungi provides insights into the early evolution of symbiotic traits.</title>
        <authorList>
            <person name="Miyauchi S."/>
            <person name="Kiss E."/>
            <person name="Kuo A."/>
            <person name="Drula E."/>
            <person name="Kohler A."/>
            <person name="Sanchez-Garcia M."/>
            <person name="Morin E."/>
            <person name="Andreopoulos B."/>
            <person name="Barry K.W."/>
            <person name="Bonito G."/>
            <person name="Buee M."/>
            <person name="Carver A."/>
            <person name="Chen C."/>
            <person name="Cichocki N."/>
            <person name="Clum A."/>
            <person name="Culley D."/>
            <person name="Crous P.W."/>
            <person name="Fauchery L."/>
            <person name="Girlanda M."/>
            <person name="Hayes R.D."/>
            <person name="Keri Z."/>
            <person name="LaButti K."/>
            <person name="Lipzen A."/>
            <person name="Lombard V."/>
            <person name="Magnuson J."/>
            <person name="Maillard F."/>
            <person name="Murat C."/>
            <person name="Nolan M."/>
            <person name="Ohm R.A."/>
            <person name="Pangilinan J."/>
            <person name="Pereira M.F."/>
            <person name="Perotto S."/>
            <person name="Peter M."/>
            <person name="Pfister S."/>
            <person name="Riley R."/>
            <person name="Sitrit Y."/>
            <person name="Stielow J.B."/>
            <person name="Szollosi G."/>
            <person name="Zifcakova L."/>
            <person name="Stursova M."/>
            <person name="Spatafora J.W."/>
            <person name="Tedersoo L."/>
            <person name="Vaario L.M."/>
            <person name="Yamada A."/>
            <person name="Yan M."/>
            <person name="Wang P."/>
            <person name="Xu J."/>
            <person name="Bruns T."/>
            <person name="Baldrian P."/>
            <person name="Vilgalys R."/>
            <person name="Dunand C."/>
            <person name="Henrissat B."/>
            <person name="Grigoriev I.V."/>
            <person name="Hibbett D."/>
            <person name="Nagy L.G."/>
            <person name="Martin F.M."/>
        </authorList>
    </citation>
    <scope>NUCLEOTIDE SEQUENCE</scope>
    <source>
        <strain evidence="1">P2</strain>
    </source>
</reference>
<dbReference type="EMBL" id="MU118051">
    <property type="protein sequence ID" value="KAF9646699.1"/>
    <property type="molecule type" value="Genomic_DNA"/>
</dbReference>
<gene>
    <name evidence="1" type="ORF">BDM02DRAFT_2978871</name>
</gene>
<organism evidence="1 2">
    <name type="scientific">Thelephora ganbajun</name>
    <name type="common">Ganba fungus</name>
    <dbReference type="NCBI Taxonomy" id="370292"/>
    <lineage>
        <taxon>Eukaryota</taxon>
        <taxon>Fungi</taxon>
        <taxon>Dikarya</taxon>
        <taxon>Basidiomycota</taxon>
        <taxon>Agaricomycotina</taxon>
        <taxon>Agaricomycetes</taxon>
        <taxon>Thelephorales</taxon>
        <taxon>Thelephoraceae</taxon>
        <taxon>Thelephora</taxon>
    </lineage>
</organism>
<sequence length="138" mass="15259">MDRSVPAYVYKITVTSPPNPLPHTLPLSDLDHKDGFIHLSNASQIPTTSSLYFPSHTTLYLLRISSVVAREEGSVFKWLDEGRTGCVHLYGADGVKGEFGRLGLGTVVDVKEWKRSEGQKWNDGEVVGSLNGWLKDSE</sequence>
<name>A0ACB6ZAZ7_THEGA</name>
<keyword evidence="2" id="KW-1185">Reference proteome</keyword>
<comment type="caution">
    <text evidence="1">The sequence shown here is derived from an EMBL/GenBank/DDBJ whole genome shotgun (WGS) entry which is preliminary data.</text>
</comment>
<protein>
    <submittedName>
        <fullName evidence="1">Uncharacterized protein</fullName>
    </submittedName>
</protein>
<proteinExistence type="predicted"/>
<dbReference type="Proteomes" id="UP000886501">
    <property type="component" value="Unassembled WGS sequence"/>
</dbReference>
<evidence type="ECO:0000313" key="2">
    <source>
        <dbReference type="Proteomes" id="UP000886501"/>
    </source>
</evidence>
<accession>A0ACB6ZAZ7</accession>